<reference evidence="2 3" key="1">
    <citation type="submission" date="2016-03" db="EMBL/GenBank/DDBJ databases">
        <title>Whole genome sequencing of Grifola frondosa 9006-11.</title>
        <authorList>
            <person name="Min B."/>
            <person name="Park H."/>
            <person name="Kim J.-G."/>
            <person name="Cho H."/>
            <person name="Oh Y.-L."/>
            <person name="Kong W.-S."/>
            <person name="Choi I.-G."/>
        </authorList>
    </citation>
    <scope>NUCLEOTIDE SEQUENCE [LARGE SCALE GENOMIC DNA]</scope>
    <source>
        <strain evidence="2 3">9006-11</strain>
    </source>
</reference>
<dbReference type="Proteomes" id="UP000092993">
    <property type="component" value="Unassembled WGS sequence"/>
</dbReference>
<dbReference type="EMBL" id="LUGG01000002">
    <property type="protein sequence ID" value="OBZ78205.1"/>
    <property type="molecule type" value="Genomic_DNA"/>
</dbReference>
<proteinExistence type="predicted"/>
<feature type="compositionally biased region" description="Basic and acidic residues" evidence="1">
    <location>
        <begin position="96"/>
        <end position="107"/>
    </location>
</feature>
<gene>
    <name evidence="2" type="ORF">A0H81_02486</name>
</gene>
<feature type="region of interest" description="Disordered" evidence="1">
    <location>
        <begin position="96"/>
        <end position="118"/>
    </location>
</feature>
<protein>
    <submittedName>
        <fullName evidence="2">Uncharacterized protein</fullName>
    </submittedName>
</protein>
<organism evidence="2 3">
    <name type="scientific">Grifola frondosa</name>
    <name type="common">Maitake</name>
    <name type="synonym">Polyporus frondosus</name>
    <dbReference type="NCBI Taxonomy" id="5627"/>
    <lineage>
        <taxon>Eukaryota</taxon>
        <taxon>Fungi</taxon>
        <taxon>Dikarya</taxon>
        <taxon>Basidiomycota</taxon>
        <taxon>Agaricomycotina</taxon>
        <taxon>Agaricomycetes</taxon>
        <taxon>Polyporales</taxon>
        <taxon>Grifolaceae</taxon>
        <taxon>Grifola</taxon>
    </lineage>
</organism>
<evidence type="ECO:0000256" key="1">
    <source>
        <dbReference type="SAM" id="MobiDB-lite"/>
    </source>
</evidence>
<sequence>MISGSRVRVQGAGVMRHEAKVGRHKERGFEHTEVAFMCNGPRLEHREEAKVAHRREAGVECREEVKTERREDAQVVCFEAKLEYYEAEVKRRNEVSLEHHGEPKDECCGGQKSSIMGS</sequence>
<dbReference type="AlphaFoldDB" id="A0A1C7MMV9"/>
<evidence type="ECO:0000313" key="3">
    <source>
        <dbReference type="Proteomes" id="UP000092993"/>
    </source>
</evidence>
<keyword evidence="3" id="KW-1185">Reference proteome</keyword>
<comment type="caution">
    <text evidence="2">The sequence shown here is derived from an EMBL/GenBank/DDBJ whole genome shotgun (WGS) entry which is preliminary data.</text>
</comment>
<evidence type="ECO:0000313" key="2">
    <source>
        <dbReference type="EMBL" id="OBZ78205.1"/>
    </source>
</evidence>
<name>A0A1C7MMV9_GRIFR</name>
<accession>A0A1C7MMV9</accession>